<gene>
    <name evidence="2" type="ORF">MICPUCDRAFT_40250</name>
</gene>
<organism evidence="3">
    <name type="scientific">Micromonas pusilla (strain CCMP1545)</name>
    <name type="common">Picoplanktonic green alga</name>
    <dbReference type="NCBI Taxonomy" id="564608"/>
    <lineage>
        <taxon>Eukaryota</taxon>
        <taxon>Viridiplantae</taxon>
        <taxon>Chlorophyta</taxon>
        <taxon>Mamiellophyceae</taxon>
        <taxon>Mamiellales</taxon>
        <taxon>Mamiellaceae</taxon>
        <taxon>Micromonas</taxon>
    </lineage>
</organism>
<feature type="region of interest" description="Disordered" evidence="1">
    <location>
        <begin position="205"/>
        <end position="262"/>
    </location>
</feature>
<dbReference type="RefSeq" id="XP_003059529.1">
    <property type="nucleotide sequence ID" value="XM_003059483.1"/>
</dbReference>
<sequence length="293" mass="30535">MCRFPYASRKASVSSSSYSTAPLRPILCARTSNVPSLTLMSTHTSRPFAFILANLECFNFRYETSMARDTASRCTLGSASKPSLSVASCLSAVTIALRFASRQGALGAAAYASEYSHSSAPADRPSSHPLPPPSSNAPSDFPMSRAAALCAAPPSCDSYASNLVLVSVKDAPPPNAASAAASSIHPFPPPPLGAMVSNPALLSAESTASMSPRVTPPETTRPRRHSFARPTTSSAGSTSASSSEVPNSCSRRRSTHSGFFPPSFNPAPRSIGLICAIVIFISSARRFATGRST</sequence>
<dbReference type="EMBL" id="GG663740">
    <property type="protein sequence ID" value="EEH56661.1"/>
    <property type="molecule type" value="Genomic_DNA"/>
</dbReference>
<keyword evidence="3" id="KW-1185">Reference proteome</keyword>
<dbReference type="AlphaFoldDB" id="C1MUN7"/>
<evidence type="ECO:0000313" key="3">
    <source>
        <dbReference type="Proteomes" id="UP000001876"/>
    </source>
</evidence>
<feature type="compositionally biased region" description="Low complexity" evidence="1">
    <location>
        <begin position="231"/>
        <end position="243"/>
    </location>
</feature>
<reference evidence="2 3" key="1">
    <citation type="journal article" date="2009" name="Science">
        <title>Green evolution and dynamic adaptations revealed by genomes of the marine picoeukaryotes Micromonas.</title>
        <authorList>
            <person name="Worden A.Z."/>
            <person name="Lee J.H."/>
            <person name="Mock T."/>
            <person name="Rouze P."/>
            <person name="Simmons M.P."/>
            <person name="Aerts A.L."/>
            <person name="Allen A.E."/>
            <person name="Cuvelier M.L."/>
            <person name="Derelle E."/>
            <person name="Everett M.V."/>
            <person name="Foulon E."/>
            <person name="Grimwood J."/>
            <person name="Gundlach H."/>
            <person name="Henrissat B."/>
            <person name="Napoli C."/>
            <person name="McDonald S.M."/>
            <person name="Parker M.S."/>
            <person name="Rombauts S."/>
            <person name="Salamov A."/>
            <person name="Von Dassow P."/>
            <person name="Badger J.H."/>
            <person name="Coutinho P.M."/>
            <person name="Demir E."/>
            <person name="Dubchak I."/>
            <person name="Gentemann C."/>
            <person name="Eikrem W."/>
            <person name="Gready J.E."/>
            <person name="John U."/>
            <person name="Lanier W."/>
            <person name="Lindquist E.A."/>
            <person name="Lucas S."/>
            <person name="Mayer K.F."/>
            <person name="Moreau H."/>
            <person name="Not F."/>
            <person name="Otillar R."/>
            <person name="Panaud O."/>
            <person name="Pangilinan J."/>
            <person name="Paulsen I."/>
            <person name="Piegu B."/>
            <person name="Poliakov A."/>
            <person name="Robbens S."/>
            <person name="Schmutz J."/>
            <person name="Toulza E."/>
            <person name="Wyss T."/>
            <person name="Zelensky A."/>
            <person name="Zhou K."/>
            <person name="Armbrust E.V."/>
            <person name="Bhattacharya D."/>
            <person name="Goodenough U.W."/>
            <person name="Van de Peer Y."/>
            <person name="Grigoriev I.V."/>
        </authorList>
    </citation>
    <scope>NUCLEOTIDE SEQUENCE [LARGE SCALE GENOMIC DNA]</scope>
    <source>
        <strain evidence="2 3">CCMP1545</strain>
    </source>
</reference>
<dbReference type="KEGG" id="mpp:MICPUCDRAFT_40250"/>
<proteinExistence type="predicted"/>
<feature type="region of interest" description="Disordered" evidence="1">
    <location>
        <begin position="118"/>
        <end position="138"/>
    </location>
</feature>
<dbReference type="Proteomes" id="UP000001876">
    <property type="component" value="Unassembled WGS sequence"/>
</dbReference>
<evidence type="ECO:0000313" key="2">
    <source>
        <dbReference type="EMBL" id="EEH56661.1"/>
    </source>
</evidence>
<evidence type="ECO:0000256" key="1">
    <source>
        <dbReference type="SAM" id="MobiDB-lite"/>
    </source>
</evidence>
<protein>
    <submittedName>
        <fullName evidence="2">Predicted protein</fullName>
    </submittedName>
</protein>
<name>C1MUN7_MICPC</name>
<accession>C1MUN7</accession>
<dbReference type="GeneID" id="9684969"/>